<evidence type="ECO:0000259" key="8">
    <source>
        <dbReference type="PROSITE" id="PS50112"/>
    </source>
</evidence>
<dbReference type="PANTHER" id="PTHR43304">
    <property type="entry name" value="PHYTOCHROME-LIKE PROTEIN CPH1"/>
    <property type="match status" value="1"/>
</dbReference>
<evidence type="ECO:0000256" key="4">
    <source>
        <dbReference type="ARBA" id="ARBA00022679"/>
    </source>
</evidence>
<dbReference type="Proteomes" id="UP000029226">
    <property type="component" value="Unassembled WGS sequence"/>
</dbReference>
<evidence type="ECO:0000256" key="2">
    <source>
        <dbReference type="ARBA" id="ARBA00012438"/>
    </source>
</evidence>
<dbReference type="Pfam" id="PF08447">
    <property type="entry name" value="PAS_3"/>
    <property type="match status" value="1"/>
</dbReference>
<dbReference type="Pfam" id="PF02518">
    <property type="entry name" value="HATPase_c"/>
    <property type="match status" value="1"/>
</dbReference>
<dbReference type="EMBL" id="BBLG01000001">
    <property type="protein sequence ID" value="GAK74940.1"/>
    <property type="molecule type" value="Genomic_DNA"/>
</dbReference>
<dbReference type="Pfam" id="PF13188">
    <property type="entry name" value="PAS_8"/>
    <property type="match status" value="1"/>
</dbReference>
<sequence length="659" mass="75319">MSSSDVEILKRALDREKAARKQAEKILEQKAAELYELTQKLQHSNQQLESLIDEKTSELNGVFENIVDAYVVTDLIGNVLKMNEPAIGLLEADFEKESINIMNLIHPTEYDNVMASFQELIKHGSLTDVHVKIRTKNNQTKLVHINCSIIYDAQGKAKAAQGIVRDITKSNEDEKRLIESENRLSTLILNLENAVLLEDENRKIVLTNNRFCEFFEIPMTPEQMVGIDCSEAAENSKELFVNSQGFIKRVDEVLSRKEMVTGDELIMVNGRILERDFIPIIESGSYKGHLWSYKDVTLKRSYRKSLETQKQKYSSIIANMNLGLVEVDTNENILMVNQSFTEMSGYSEEEVLGKKASSLFLEEENIHVFKEQTRKRIKGESSSYEIAVRIKNNEERHWLISGAPNYDIEGNVTGSIGIHLDITDLKSLEIQKELLLKQLARSNDELHEYAHIVSHDLKSPLRSIYALVNWLKEDNLDKYDDTSLTNISLIEETLEKMEQLIGDILDYSSLNSTNKEFTKINCNELLIDLIKVIYVPSHIEIKLNGELPEINGDRTKINQLFQNLLSNAVKFIDKDKGLIEVSFEELTTHYKFRIKDNGIGIDPAFHDKIFKIFHALNKNKDSTGIGLSIVKKIVDLHQGKIWLESKVGEGTTFFFTLKK</sequence>
<dbReference type="SMART" id="SM00387">
    <property type="entry name" value="HATPase_c"/>
    <property type="match status" value="1"/>
</dbReference>
<dbReference type="RefSeq" id="WP_042245397.1">
    <property type="nucleotide sequence ID" value="NZ_JBDUVS010000010.1"/>
</dbReference>
<evidence type="ECO:0000313" key="13">
    <source>
        <dbReference type="Proteomes" id="UP000029226"/>
    </source>
</evidence>
<dbReference type="EMBL" id="BBMM01000001">
    <property type="protein sequence ID" value="GAK98814.1"/>
    <property type="molecule type" value="Genomic_DNA"/>
</dbReference>
<evidence type="ECO:0000313" key="11">
    <source>
        <dbReference type="EMBL" id="GAK98814.1"/>
    </source>
</evidence>
<evidence type="ECO:0000256" key="6">
    <source>
        <dbReference type="SAM" id="Coils"/>
    </source>
</evidence>
<comment type="caution">
    <text evidence="10">The sequence shown here is derived from an EMBL/GenBank/DDBJ whole genome shotgun (WGS) entry which is preliminary data.</text>
</comment>
<dbReference type="SUPFAM" id="SSF55785">
    <property type="entry name" value="PYP-like sensor domain (PAS domain)"/>
    <property type="match status" value="3"/>
</dbReference>
<evidence type="ECO:0000256" key="5">
    <source>
        <dbReference type="ARBA" id="ARBA00022777"/>
    </source>
</evidence>
<dbReference type="NCBIfam" id="TIGR00229">
    <property type="entry name" value="sensory_box"/>
    <property type="match status" value="2"/>
</dbReference>
<dbReference type="Proteomes" id="UP000028980">
    <property type="component" value="Unassembled WGS sequence"/>
</dbReference>
<dbReference type="InterPro" id="IPR003594">
    <property type="entry name" value="HATPase_dom"/>
</dbReference>
<keyword evidence="5 10" id="KW-0418">Kinase</keyword>
<dbReference type="PRINTS" id="PR00344">
    <property type="entry name" value="BCTRLSENSOR"/>
</dbReference>
<comment type="catalytic activity">
    <reaction evidence="1">
        <text>ATP + protein L-histidine = ADP + protein N-phospho-L-histidine.</text>
        <dbReference type="EC" id="2.7.13.3"/>
    </reaction>
</comment>
<protein>
    <recommendedName>
        <fullName evidence="2">histidine kinase</fullName>
        <ecNumber evidence="2">2.7.13.3</ecNumber>
    </recommendedName>
</protein>
<dbReference type="Gene3D" id="3.30.450.20">
    <property type="entry name" value="PAS domain"/>
    <property type="match status" value="3"/>
</dbReference>
<dbReference type="CDD" id="cd00130">
    <property type="entry name" value="PAS"/>
    <property type="match status" value="2"/>
</dbReference>
<dbReference type="InterPro" id="IPR003661">
    <property type="entry name" value="HisK_dim/P_dom"/>
</dbReference>
<dbReference type="Gene3D" id="3.30.565.10">
    <property type="entry name" value="Histidine kinase-like ATPase, C-terminal domain"/>
    <property type="match status" value="1"/>
</dbReference>
<dbReference type="InterPro" id="IPR052162">
    <property type="entry name" value="Sensor_kinase/Photoreceptor"/>
</dbReference>
<dbReference type="InterPro" id="IPR000700">
    <property type="entry name" value="PAS-assoc_C"/>
</dbReference>
<dbReference type="SMART" id="SM00388">
    <property type="entry name" value="HisKA"/>
    <property type="match status" value="1"/>
</dbReference>
<feature type="domain" description="Histidine kinase" evidence="7">
    <location>
        <begin position="452"/>
        <end position="659"/>
    </location>
</feature>
<accession>A0A081D7P4</accession>
<dbReference type="InterPro" id="IPR004358">
    <property type="entry name" value="Sig_transdc_His_kin-like_C"/>
</dbReference>
<evidence type="ECO:0000259" key="9">
    <source>
        <dbReference type="PROSITE" id="PS50113"/>
    </source>
</evidence>
<dbReference type="PROSITE" id="PS50113">
    <property type="entry name" value="PAC"/>
    <property type="match status" value="2"/>
</dbReference>
<feature type="coiled-coil region" evidence="6">
    <location>
        <begin position="6"/>
        <end position="58"/>
    </location>
</feature>
<dbReference type="PROSITE" id="PS50112">
    <property type="entry name" value="PAS"/>
    <property type="match status" value="1"/>
</dbReference>
<dbReference type="Gene3D" id="1.10.287.130">
    <property type="match status" value="1"/>
</dbReference>
<dbReference type="InterPro" id="IPR001610">
    <property type="entry name" value="PAC"/>
</dbReference>
<dbReference type="Pfam" id="PF00989">
    <property type="entry name" value="PAS"/>
    <property type="match status" value="1"/>
</dbReference>
<name>A0A081D7P4_NONUL</name>
<evidence type="ECO:0000313" key="10">
    <source>
        <dbReference type="EMBL" id="GAK74940.1"/>
    </source>
</evidence>
<dbReference type="SMART" id="SM00086">
    <property type="entry name" value="PAC"/>
    <property type="match status" value="2"/>
</dbReference>
<evidence type="ECO:0000256" key="1">
    <source>
        <dbReference type="ARBA" id="ARBA00000085"/>
    </source>
</evidence>
<feature type="domain" description="PAC" evidence="9">
    <location>
        <begin position="382"/>
        <end position="434"/>
    </location>
</feature>
<proteinExistence type="predicted"/>
<feature type="domain" description="PAS" evidence="8">
    <location>
        <begin position="309"/>
        <end position="380"/>
    </location>
</feature>
<evidence type="ECO:0000259" key="7">
    <source>
        <dbReference type="PROSITE" id="PS50109"/>
    </source>
</evidence>
<dbReference type="SMART" id="SM00091">
    <property type="entry name" value="PAS"/>
    <property type="match status" value="3"/>
</dbReference>
<dbReference type="GO" id="GO:0006355">
    <property type="term" value="P:regulation of DNA-templated transcription"/>
    <property type="evidence" value="ECO:0007669"/>
    <property type="project" value="InterPro"/>
</dbReference>
<dbReference type="InterPro" id="IPR036890">
    <property type="entry name" value="HATPase_C_sf"/>
</dbReference>
<keyword evidence="4" id="KW-0808">Transferase</keyword>
<dbReference type="EC" id="2.7.13.3" evidence="2"/>
<evidence type="ECO:0000256" key="3">
    <source>
        <dbReference type="ARBA" id="ARBA00022553"/>
    </source>
</evidence>
<dbReference type="SUPFAM" id="SSF55874">
    <property type="entry name" value="ATPase domain of HSP90 chaperone/DNA topoisomerase II/histidine kinase"/>
    <property type="match status" value="1"/>
</dbReference>
<dbReference type="PROSITE" id="PS50109">
    <property type="entry name" value="HIS_KIN"/>
    <property type="match status" value="1"/>
</dbReference>
<dbReference type="GO" id="GO:0000155">
    <property type="term" value="F:phosphorelay sensor kinase activity"/>
    <property type="evidence" value="ECO:0007669"/>
    <property type="project" value="InterPro"/>
</dbReference>
<dbReference type="CDD" id="cd00082">
    <property type="entry name" value="HisKA"/>
    <property type="match status" value="1"/>
</dbReference>
<dbReference type="InterPro" id="IPR000014">
    <property type="entry name" value="PAS"/>
</dbReference>
<keyword evidence="6" id="KW-0175">Coiled coil</keyword>
<keyword evidence="3" id="KW-0597">Phosphoprotein</keyword>
<dbReference type="InterPro" id="IPR036097">
    <property type="entry name" value="HisK_dim/P_sf"/>
</dbReference>
<dbReference type="InterPro" id="IPR013767">
    <property type="entry name" value="PAS_fold"/>
</dbReference>
<dbReference type="InterPro" id="IPR005467">
    <property type="entry name" value="His_kinase_dom"/>
</dbReference>
<dbReference type="PANTHER" id="PTHR43304:SF1">
    <property type="entry name" value="PAC DOMAIN-CONTAINING PROTEIN"/>
    <property type="match status" value="1"/>
</dbReference>
<dbReference type="FunFam" id="3.30.565.10:FF:000006">
    <property type="entry name" value="Sensor histidine kinase WalK"/>
    <property type="match status" value="1"/>
</dbReference>
<reference evidence="12 13" key="1">
    <citation type="journal article" date="2014" name="Genome Announc.">
        <title>Draft Genome Sequences of Marine Flavobacterium Nonlabens Strains NR17, NR24, NR27, NR32, NR33, and Ara13.</title>
        <authorList>
            <person name="Nakanishi M."/>
            <person name="Meirelles P."/>
            <person name="Suzuki R."/>
            <person name="Takatani N."/>
            <person name="Mino S."/>
            <person name="Suda W."/>
            <person name="Oshima K."/>
            <person name="Hattori M."/>
            <person name="Ohkuma M."/>
            <person name="Hosokawa M."/>
            <person name="Miyashita K."/>
            <person name="Thompson F.L."/>
            <person name="Niwa A."/>
            <person name="Sawabe T."/>
            <person name="Sawabe T."/>
        </authorList>
    </citation>
    <scope>NUCLEOTIDE SEQUENCE [LARGE SCALE GENOMIC DNA]</scope>
    <source>
        <strain evidence="10">JCM 19296</strain>
        <strain evidence="11">JCM 19314</strain>
        <strain evidence="12">JCM19296</strain>
        <strain evidence="13">JCM19314</strain>
    </source>
</reference>
<evidence type="ECO:0000313" key="12">
    <source>
        <dbReference type="Proteomes" id="UP000028980"/>
    </source>
</evidence>
<dbReference type="AlphaFoldDB" id="A0A081D7P4"/>
<dbReference type="InterPro" id="IPR035965">
    <property type="entry name" value="PAS-like_dom_sf"/>
</dbReference>
<gene>
    <name evidence="10" type="ORF">JCM19296_518</name>
    <name evidence="11" type="ORF">JCM19314_2845</name>
</gene>
<dbReference type="SUPFAM" id="SSF47384">
    <property type="entry name" value="Homodimeric domain of signal transducing histidine kinase"/>
    <property type="match status" value="1"/>
</dbReference>
<dbReference type="Pfam" id="PF00512">
    <property type="entry name" value="HisKA"/>
    <property type="match status" value="1"/>
</dbReference>
<organism evidence="10 12">
    <name type="scientific">Nonlabens ulvanivorans</name>
    <name type="common">Persicivirga ulvanivorans</name>
    <dbReference type="NCBI Taxonomy" id="906888"/>
    <lineage>
        <taxon>Bacteria</taxon>
        <taxon>Pseudomonadati</taxon>
        <taxon>Bacteroidota</taxon>
        <taxon>Flavobacteriia</taxon>
        <taxon>Flavobacteriales</taxon>
        <taxon>Flavobacteriaceae</taxon>
        <taxon>Nonlabens</taxon>
    </lineage>
</organism>
<feature type="domain" description="PAC" evidence="9">
    <location>
        <begin position="127"/>
        <end position="179"/>
    </location>
</feature>
<dbReference type="InterPro" id="IPR013655">
    <property type="entry name" value="PAS_fold_3"/>
</dbReference>